<protein>
    <submittedName>
        <fullName evidence="1">5455_t:CDS:1</fullName>
    </submittedName>
</protein>
<reference evidence="1" key="1">
    <citation type="submission" date="2021-06" db="EMBL/GenBank/DDBJ databases">
        <authorList>
            <person name="Kallberg Y."/>
            <person name="Tangrot J."/>
            <person name="Rosling A."/>
        </authorList>
    </citation>
    <scope>NUCLEOTIDE SEQUENCE</scope>
    <source>
        <strain evidence="1">MA461A</strain>
    </source>
</reference>
<gene>
    <name evidence="1" type="ORF">RPERSI_LOCUS28918</name>
</gene>
<name>A0ACA9SAK2_9GLOM</name>
<comment type="caution">
    <text evidence="1">The sequence shown here is derived from an EMBL/GenBank/DDBJ whole genome shotgun (WGS) entry which is preliminary data.</text>
</comment>
<sequence length="41" mass="4537">KGLHPQLIALKGNENKDPHTNPNTKKNDNKVPARSFTTPNT</sequence>
<feature type="non-terminal residue" evidence="1">
    <location>
        <position position="1"/>
    </location>
</feature>
<proteinExistence type="predicted"/>
<dbReference type="Proteomes" id="UP000789920">
    <property type="component" value="Unassembled WGS sequence"/>
</dbReference>
<evidence type="ECO:0000313" key="1">
    <source>
        <dbReference type="EMBL" id="CAG8833681.1"/>
    </source>
</evidence>
<keyword evidence="2" id="KW-1185">Reference proteome</keyword>
<accession>A0ACA9SAK2</accession>
<dbReference type="EMBL" id="CAJVQC010107176">
    <property type="protein sequence ID" value="CAG8833681.1"/>
    <property type="molecule type" value="Genomic_DNA"/>
</dbReference>
<evidence type="ECO:0000313" key="2">
    <source>
        <dbReference type="Proteomes" id="UP000789920"/>
    </source>
</evidence>
<organism evidence="1 2">
    <name type="scientific">Racocetra persica</name>
    <dbReference type="NCBI Taxonomy" id="160502"/>
    <lineage>
        <taxon>Eukaryota</taxon>
        <taxon>Fungi</taxon>
        <taxon>Fungi incertae sedis</taxon>
        <taxon>Mucoromycota</taxon>
        <taxon>Glomeromycotina</taxon>
        <taxon>Glomeromycetes</taxon>
        <taxon>Diversisporales</taxon>
        <taxon>Gigasporaceae</taxon>
        <taxon>Racocetra</taxon>
    </lineage>
</organism>